<evidence type="ECO:0000256" key="1">
    <source>
        <dbReference type="SAM" id="MobiDB-lite"/>
    </source>
</evidence>
<evidence type="ECO:0000313" key="2">
    <source>
        <dbReference type="EMBL" id="KNZ48514.1"/>
    </source>
</evidence>
<dbReference type="EMBL" id="LAVV01010837">
    <property type="protein sequence ID" value="KNZ48514.1"/>
    <property type="molecule type" value="Genomic_DNA"/>
</dbReference>
<comment type="caution">
    <text evidence="2">The sequence shown here is derived from an EMBL/GenBank/DDBJ whole genome shotgun (WGS) entry which is preliminary data.</text>
</comment>
<dbReference type="AlphaFoldDB" id="A0A0L6UIZ9"/>
<dbReference type="Proteomes" id="UP000037035">
    <property type="component" value="Unassembled WGS sequence"/>
</dbReference>
<name>A0A0L6UIZ9_9BASI</name>
<organism evidence="2 3">
    <name type="scientific">Puccinia sorghi</name>
    <dbReference type="NCBI Taxonomy" id="27349"/>
    <lineage>
        <taxon>Eukaryota</taxon>
        <taxon>Fungi</taxon>
        <taxon>Dikarya</taxon>
        <taxon>Basidiomycota</taxon>
        <taxon>Pucciniomycotina</taxon>
        <taxon>Pucciniomycetes</taxon>
        <taxon>Pucciniales</taxon>
        <taxon>Pucciniaceae</taxon>
        <taxon>Puccinia</taxon>
    </lineage>
</organism>
<evidence type="ECO:0000313" key="3">
    <source>
        <dbReference type="Proteomes" id="UP000037035"/>
    </source>
</evidence>
<keyword evidence="3" id="KW-1185">Reference proteome</keyword>
<protein>
    <submittedName>
        <fullName evidence="2">Uncharacterized protein</fullName>
    </submittedName>
</protein>
<accession>A0A0L6UIZ9</accession>
<feature type="compositionally biased region" description="Low complexity" evidence="1">
    <location>
        <begin position="1"/>
        <end position="16"/>
    </location>
</feature>
<gene>
    <name evidence="2" type="ORF">VP01_5606g1</name>
</gene>
<reference evidence="2 3" key="1">
    <citation type="submission" date="2015-08" db="EMBL/GenBank/DDBJ databases">
        <title>Next Generation Sequencing and Analysis of the Genome of Puccinia sorghi L Schw, the Causal Agent of Maize Common Rust.</title>
        <authorList>
            <person name="Rochi L."/>
            <person name="Burguener G."/>
            <person name="Darino M."/>
            <person name="Turjanski A."/>
            <person name="Kreff E."/>
            <person name="Dieguez M.J."/>
            <person name="Sacco F."/>
        </authorList>
    </citation>
    <scope>NUCLEOTIDE SEQUENCE [LARGE SCALE GENOMIC DNA]</scope>
    <source>
        <strain evidence="2 3">RO10H11247</strain>
    </source>
</reference>
<feature type="region of interest" description="Disordered" evidence="1">
    <location>
        <begin position="1"/>
        <end position="70"/>
    </location>
</feature>
<dbReference type="VEuPathDB" id="FungiDB:VP01_5606g1"/>
<feature type="compositionally biased region" description="Polar residues" evidence="1">
    <location>
        <begin position="41"/>
        <end position="70"/>
    </location>
</feature>
<proteinExistence type="predicted"/>
<sequence>MTSTTRTILTTSNTATPVASLLPVQPKQPHEPTTHPRFTRPSPSCYQQNGTKPAALTRTTPWPKASTTAPGDSLAVRMAIAKVNRVPRKRRHTAEQVRDAVSSTAAKKVQKAAYNAEAACKKSTAKAAKEMVKAMSATQFMWTEATFLELLAFIKMLKDESRQPGFTNFTKFLLQNNNRKEVFPLLAKLERNTLM</sequence>